<dbReference type="GO" id="GO:0016787">
    <property type="term" value="F:hydrolase activity"/>
    <property type="evidence" value="ECO:0007669"/>
    <property type="project" value="UniProtKB-KW"/>
</dbReference>
<dbReference type="Pfam" id="PF11760">
    <property type="entry name" value="CbiG_N"/>
    <property type="match status" value="1"/>
</dbReference>
<reference evidence="4" key="2">
    <citation type="submission" date="2021-04" db="EMBL/GenBank/DDBJ databases">
        <authorList>
            <person name="Gilroy R."/>
        </authorList>
    </citation>
    <scope>NUCLEOTIDE SEQUENCE</scope>
    <source>
        <strain evidence="4">CHK178-16964</strain>
    </source>
</reference>
<dbReference type="PANTHER" id="PTHR37477">
    <property type="entry name" value="COBALT-PRECORRIN-5A HYDROLASE"/>
    <property type="match status" value="1"/>
</dbReference>
<evidence type="ECO:0000259" key="2">
    <source>
        <dbReference type="Pfam" id="PF11760"/>
    </source>
</evidence>
<dbReference type="EMBL" id="DWZA01000065">
    <property type="protein sequence ID" value="HJA71404.1"/>
    <property type="molecule type" value="Genomic_DNA"/>
</dbReference>
<keyword evidence="4" id="KW-0378">Hydrolase</keyword>
<dbReference type="AlphaFoldDB" id="A0A9D2HJ34"/>
<dbReference type="Gene3D" id="3.40.50.11220">
    <property type="match status" value="1"/>
</dbReference>
<dbReference type="Proteomes" id="UP000823900">
    <property type="component" value="Unassembled WGS sequence"/>
</dbReference>
<dbReference type="InterPro" id="IPR021745">
    <property type="entry name" value="CbiG_mid"/>
</dbReference>
<accession>A0A9D2HJ34</accession>
<dbReference type="SUPFAM" id="SSF159664">
    <property type="entry name" value="CobE/GbiG C-terminal domain-like"/>
    <property type="match status" value="1"/>
</dbReference>
<evidence type="ECO:0000259" key="1">
    <source>
        <dbReference type="Pfam" id="PF01890"/>
    </source>
</evidence>
<dbReference type="SUPFAM" id="SSF159672">
    <property type="entry name" value="CbiG N-terminal domain-like"/>
    <property type="match status" value="1"/>
</dbReference>
<dbReference type="InterPro" id="IPR021744">
    <property type="entry name" value="CbiG_N"/>
</dbReference>
<dbReference type="InterPro" id="IPR038029">
    <property type="entry name" value="GbiG_N_sf"/>
</dbReference>
<dbReference type="Pfam" id="PF01890">
    <property type="entry name" value="CbiG_C"/>
    <property type="match status" value="1"/>
</dbReference>
<sequence>MKKKIALISFTGKGAETAKHLAAVLEETCCCSVYTLGKASVHSEGSCETPQESASQWTKKRFKDSDGLVFVGAVGIAVRLIAPYIKDKMEDPAVVSVDEQGKYAVPILSGHMGGANRLAREIAKALGAIAVITTATDLNRKFAVDVFARENGLVIGNRELAKSISARILNGERVTIYSDLPVRGGFPPELQQLSEEDREKNILPDIWITEKRIDGHQNEILFLIPRCVTLGMGCRKGAGKDAILNTAEKLCLQAGIDKRSIGTIASIDLKCEEEGLAEAARELNAGLVFFSAEKLAEVPGCFSESEFVKKVTGVGNVCERAALLGAGGNKRARLIAGKLSFEGVTAAAAVTEQWIEAGRKTWEES</sequence>
<name>A0A9D2HJ34_9FIRM</name>
<feature type="domain" description="CobE/GbiG C-terminal" evidence="1">
    <location>
        <begin position="229"/>
        <end position="349"/>
    </location>
</feature>
<dbReference type="InterPro" id="IPR036518">
    <property type="entry name" value="CobE/GbiG_C_sf"/>
</dbReference>
<dbReference type="PANTHER" id="PTHR37477:SF1">
    <property type="entry name" value="COBALT-PRECORRIN-5A HYDROLASE"/>
    <property type="match status" value="1"/>
</dbReference>
<dbReference type="InterPro" id="IPR052553">
    <property type="entry name" value="CbiG_hydrolase"/>
</dbReference>
<dbReference type="Gene3D" id="3.30.420.180">
    <property type="entry name" value="CobE/GbiG C-terminal domain"/>
    <property type="match status" value="1"/>
</dbReference>
<comment type="caution">
    <text evidence="4">The sequence shown here is derived from an EMBL/GenBank/DDBJ whole genome shotgun (WGS) entry which is preliminary data.</text>
</comment>
<dbReference type="InterPro" id="IPR002750">
    <property type="entry name" value="CobE/GbiG_C"/>
</dbReference>
<reference evidence="4" key="1">
    <citation type="journal article" date="2021" name="PeerJ">
        <title>Extensive microbial diversity within the chicken gut microbiome revealed by metagenomics and culture.</title>
        <authorList>
            <person name="Gilroy R."/>
            <person name="Ravi A."/>
            <person name="Getino M."/>
            <person name="Pursley I."/>
            <person name="Horton D.L."/>
            <person name="Alikhan N.F."/>
            <person name="Baker D."/>
            <person name="Gharbi K."/>
            <person name="Hall N."/>
            <person name="Watson M."/>
            <person name="Adriaenssens E.M."/>
            <person name="Foster-Nyarko E."/>
            <person name="Jarju S."/>
            <person name="Secka A."/>
            <person name="Antonio M."/>
            <person name="Oren A."/>
            <person name="Chaudhuri R.R."/>
            <person name="La Ragione R."/>
            <person name="Hildebrand F."/>
            <person name="Pallen M.J."/>
        </authorList>
    </citation>
    <scope>NUCLEOTIDE SEQUENCE</scope>
    <source>
        <strain evidence="4">CHK178-16964</strain>
    </source>
</reference>
<evidence type="ECO:0000313" key="4">
    <source>
        <dbReference type="EMBL" id="HJA71404.1"/>
    </source>
</evidence>
<proteinExistence type="predicted"/>
<gene>
    <name evidence="4" type="ORF">IAA07_07465</name>
</gene>
<protein>
    <submittedName>
        <fullName evidence="4">Cobalt-precorrin 5A hydrolase</fullName>
    </submittedName>
</protein>
<evidence type="ECO:0000313" key="5">
    <source>
        <dbReference type="Proteomes" id="UP000823900"/>
    </source>
</evidence>
<feature type="domain" description="Cobalamin biosynthesis central region" evidence="3">
    <location>
        <begin position="142"/>
        <end position="225"/>
    </location>
</feature>
<feature type="domain" description="Cobalamin synthesis G N-terminal" evidence="2">
    <location>
        <begin position="57"/>
        <end position="137"/>
    </location>
</feature>
<dbReference type="Pfam" id="PF11761">
    <property type="entry name" value="CbiG_mid"/>
    <property type="match status" value="1"/>
</dbReference>
<organism evidence="4 5">
    <name type="scientific">Candidatus Lachnoclostridium stercoravium</name>
    <dbReference type="NCBI Taxonomy" id="2838633"/>
    <lineage>
        <taxon>Bacteria</taxon>
        <taxon>Bacillati</taxon>
        <taxon>Bacillota</taxon>
        <taxon>Clostridia</taxon>
        <taxon>Lachnospirales</taxon>
        <taxon>Lachnospiraceae</taxon>
    </lineage>
</organism>
<evidence type="ECO:0000259" key="3">
    <source>
        <dbReference type="Pfam" id="PF11761"/>
    </source>
</evidence>
<dbReference type="GO" id="GO:0009236">
    <property type="term" value="P:cobalamin biosynthetic process"/>
    <property type="evidence" value="ECO:0007669"/>
    <property type="project" value="InterPro"/>
</dbReference>